<dbReference type="FunFam" id="1.10.287.570:FF:000001">
    <property type="entry name" value="Anion exchange protein"/>
    <property type="match status" value="1"/>
</dbReference>
<dbReference type="PRINTS" id="PR01231">
    <property type="entry name" value="HCO3TRNSPORT"/>
</dbReference>
<dbReference type="GO" id="GO:0016323">
    <property type="term" value="C:basolateral plasma membrane"/>
    <property type="evidence" value="ECO:0007669"/>
    <property type="project" value="UniProtKB-SubCell"/>
</dbReference>
<keyword evidence="3 13" id="KW-0813">Transport</keyword>
<evidence type="ECO:0000256" key="10">
    <source>
        <dbReference type="ARBA" id="ARBA00023201"/>
    </source>
</evidence>
<dbReference type="GO" id="GO:0005452">
    <property type="term" value="F:solute:inorganic anion antiporter activity"/>
    <property type="evidence" value="ECO:0007669"/>
    <property type="project" value="InterPro"/>
</dbReference>
<protein>
    <recommendedName>
        <fullName evidence="13">Anion exchange protein</fullName>
    </recommendedName>
</protein>
<evidence type="ECO:0000256" key="6">
    <source>
        <dbReference type="ARBA" id="ARBA00022989"/>
    </source>
</evidence>
<feature type="compositionally biased region" description="Basic and acidic residues" evidence="14">
    <location>
        <begin position="961"/>
        <end position="998"/>
    </location>
</feature>
<gene>
    <name evidence="17" type="primary">slc4a5a</name>
</gene>
<keyword evidence="5 13" id="KW-0812">Transmembrane</keyword>
<dbReference type="GO" id="GO:0008510">
    <property type="term" value="F:sodium:bicarbonate symporter activity"/>
    <property type="evidence" value="ECO:0007669"/>
    <property type="project" value="TreeGrafter"/>
</dbReference>
<name>A0A8D3ALN6_SCOMX</name>
<evidence type="ECO:0000256" key="9">
    <source>
        <dbReference type="ARBA" id="ARBA00023136"/>
    </source>
</evidence>
<reference evidence="17" key="2">
    <citation type="submission" date="2025-08" db="UniProtKB">
        <authorList>
            <consortium name="Ensembl"/>
        </authorList>
    </citation>
    <scope>IDENTIFICATION</scope>
</reference>
<feature type="transmembrane region" description="Helical" evidence="13">
    <location>
        <begin position="466"/>
        <end position="497"/>
    </location>
</feature>
<keyword evidence="9 13" id="KW-0472">Membrane</keyword>
<evidence type="ECO:0000256" key="12">
    <source>
        <dbReference type="ARBA" id="ARBA00036309"/>
    </source>
</evidence>
<dbReference type="SUPFAM" id="SSF55804">
    <property type="entry name" value="Phoshotransferase/anion transport protein"/>
    <property type="match status" value="1"/>
</dbReference>
<feature type="compositionally biased region" description="Polar residues" evidence="14">
    <location>
        <begin position="162"/>
        <end position="171"/>
    </location>
</feature>
<dbReference type="Pfam" id="PF07565">
    <property type="entry name" value="Band_3_cyto"/>
    <property type="match status" value="1"/>
</dbReference>
<feature type="transmembrane region" description="Helical" evidence="13">
    <location>
        <begin position="432"/>
        <end position="454"/>
    </location>
</feature>
<keyword evidence="10" id="KW-0739">Sodium transport</keyword>
<dbReference type="Ensembl" id="ENSSMAT00000020413.2">
    <property type="protein sequence ID" value="ENSSMAP00000020166.2"/>
    <property type="gene ID" value="ENSSMAG00000012348.2"/>
</dbReference>
<reference evidence="17" key="1">
    <citation type="submission" date="2023-05" db="EMBL/GenBank/DDBJ databases">
        <title>High-quality long-read genome of Scophthalmus maximus.</title>
        <authorList>
            <person name="Lien S."/>
            <person name="Martinez P."/>
        </authorList>
    </citation>
    <scope>NUCLEOTIDE SEQUENCE [LARGE SCALE GENOMIC DNA]</scope>
</reference>
<evidence type="ECO:0000256" key="14">
    <source>
        <dbReference type="SAM" id="MobiDB-lite"/>
    </source>
</evidence>
<feature type="transmembrane region" description="Helical" evidence="13">
    <location>
        <begin position="828"/>
        <end position="847"/>
    </location>
</feature>
<keyword evidence="6 13" id="KW-1133">Transmembrane helix</keyword>
<dbReference type="InterPro" id="IPR011531">
    <property type="entry name" value="HCO3_transpt-like_TM_dom"/>
</dbReference>
<evidence type="ECO:0000313" key="17">
    <source>
        <dbReference type="Ensembl" id="ENSSMAP00000020166.2"/>
    </source>
</evidence>
<dbReference type="InterPro" id="IPR013769">
    <property type="entry name" value="Band3_cytoplasmic_dom"/>
</dbReference>
<dbReference type="Proteomes" id="UP000694558">
    <property type="component" value="Chromosome 9"/>
</dbReference>
<evidence type="ECO:0000256" key="2">
    <source>
        <dbReference type="ARBA" id="ARBA00010993"/>
    </source>
</evidence>
<feature type="domain" description="Band 3 cytoplasmic" evidence="16">
    <location>
        <begin position="41"/>
        <end position="344"/>
    </location>
</feature>
<dbReference type="FunFam" id="3.40.930.10:FF:000002">
    <property type="entry name" value="Anion exchange protein"/>
    <property type="match status" value="1"/>
</dbReference>
<evidence type="ECO:0000256" key="13">
    <source>
        <dbReference type="RuleBase" id="RU362035"/>
    </source>
</evidence>
<feature type="transmembrane region" description="Helical" evidence="13">
    <location>
        <begin position="854"/>
        <end position="873"/>
    </location>
</feature>
<feature type="transmembrane region" description="Helical" evidence="13">
    <location>
        <begin position="680"/>
        <end position="698"/>
    </location>
</feature>
<feature type="compositionally biased region" description="Polar residues" evidence="14">
    <location>
        <begin position="999"/>
        <end position="1008"/>
    </location>
</feature>
<evidence type="ECO:0000256" key="5">
    <source>
        <dbReference type="ARBA" id="ARBA00022692"/>
    </source>
</evidence>
<evidence type="ECO:0000256" key="11">
    <source>
        <dbReference type="ARBA" id="ARBA00035820"/>
    </source>
</evidence>
<feature type="transmembrane region" description="Helical" evidence="13">
    <location>
        <begin position="905"/>
        <end position="936"/>
    </location>
</feature>
<keyword evidence="7" id="KW-0915">Sodium</keyword>
<dbReference type="Pfam" id="PF00955">
    <property type="entry name" value="HCO3_cotransp"/>
    <property type="match status" value="1"/>
</dbReference>
<dbReference type="InterPro" id="IPR003020">
    <property type="entry name" value="HCO3_transpt_euk"/>
</dbReference>
<evidence type="ECO:0000256" key="8">
    <source>
        <dbReference type="ARBA" id="ARBA00023065"/>
    </source>
</evidence>
<evidence type="ECO:0000313" key="18">
    <source>
        <dbReference type="Proteomes" id="UP000694558"/>
    </source>
</evidence>
<evidence type="ECO:0000256" key="1">
    <source>
        <dbReference type="ARBA" id="ARBA00004554"/>
    </source>
</evidence>
<comment type="catalytic activity">
    <reaction evidence="11">
        <text>3 hydrogencarbonate(out) + Na(+)(out) = 3 hydrogencarbonate(in) + Na(+)(in)</text>
        <dbReference type="Rhea" id="RHEA:72219"/>
        <dbReference type="ChEBI" id="CHEBI:17544"/>
        <dbReference type="ChEBI" id="CHEBI:29101"/>
    </reaction>
</comment>
<sequence>MNHGDREMGVSHLRYEEEEVSPAAERLRYILNEDDDMPTPTLFTEMDTLQREGDELEWKESARWVKFEEKVEEGGERWSKPHVSTLSLHSLFELRTCLQTGTVLLDLEGYSLPQIVDDIIERQIEEGMISPDLREKISFVLLRKHRHQTKKPIHRSLADIGKSSSSTTGRNVGSRGGPGPGPGPIANFNRSTEDLRMKQQSANYGRLRHAQSRSMNDIADTPSTDQLKNKFMKKIPRDAEASNVLVGEVDFLNKPFVAFVRLAQATTLGGLTEVPVPTRFLFILLGPQGKAKSYNEIGRAIATLMVDDLFSDVAYKARDREDLIAGIDEFLDEVIVLPPGEWDPKIRIEPPKKVPSADKRKSVFSLNELGQMNGTAGGGGGQAEDEEMPVQHELGEELAFTGRFCGGLYLDMKRKLPWLPSDFYEGFHIQSISAVLFIYLGCITNAITFGGLLGDATDNYQGVMESFLGTALAGSVFCLFGGQPLIILSSTGPILIFEKLLFEFSKNNGIDYMELRLWIGIHSCLQCFILVATDASYIIKYMTRFTEEGFSSLISFIFISDAIKKMVGCFKYYPINTDFEPDYVTAYKCECLAPDPVPMPDNSSSVSGLNVTALDWSQLGKKECLKYGGSLVGKSCKYVPDLALMSFILFFGTYSMTVSLKKFKFSRYFPTKLRKLISDFSIFMSIMTFVGLDMLMGLKTPKLIVPTEFKPTRPDRGWLVMPFGKNPWWVYLASFVPALLVTILIFMDQQISAVIVNRKENKLKKGCGYHLDLFWVGVLMATCSFLGLPWYVAATVISIAHMDSLKMESESSAPGEQPQFLGVREQRVTGILVFVLTGVSIFLAPILKFIPMPVLYGVFLYMGVASLSGIQFWDRIKLYMMPSKHQPDFSYLRHVPLRRVHLFTLIQIICLAVLWILKSTFLAIIFPVMILGLMVVRKMLDMVFSQHDLAWVDDLLPEKEKKKKKDEDRKKGKETENEKEREKKKPKPVDCEEEDRYRTYSNHSPSSESDMDRSITLHLKISCPSSPAMPGMGRGMACPVPQVKIEMESDYDSDIDHHRPRDMSSETTL</sequence>
<evidence type="ECO:0000256" key="7">
    <source>
        <dbReference type="ARBA" id="ARBA00023053"/>
    </source>
</evidence>
<dbReference type="GO" id="GO:0008509">
    <property type="term" value="F:monoatomic anion transmembrane transporter activity"/>
    <property type="evidence" value="ECO:0007669"/>
    <property type="project" value="InterPro"/>
</dbReference>
<dbReference type="NCBIfam" id="TIGR00834">
    <property type="entry name" value="ae"/>
    <property type="match status" value="1"/>
</dbReference>
<feature type="transmembrane region" description="Helical" evidence="13">
    <location>
        <begin position="728"/>
        <end position="747"/>
    </location>
</feature>
<comment type="subcellular location">
    <subcellularLocation>
        <location evidence="1">Basolateral cell membrane</location>
        <topology evidence="1">Multi-pass membrane protein</topology>
    </subcellularLocation>
    <subcellularLocation>
        <location evidence="13">Membrane</location>
        <topology evidence="13">Multi-pass membrane protein</topology>
    </subcellularLocation>
</comment>
<dbReference type="PRINTS" id="PR01232">
    <property type="entry name" value="NAHCO3TRSPRT"/>
</dbReference>
<evidence type="ECO:0000259" key="15">
    <source>
        <dbReference type="Pfam" id="PF00955"/>
    </source>
</evidence>
<comment type="similarity">
    <text evidence="2 13">Belongs to the anion exchanger (TC 2.A.31) family.</text>
</comment>
<dbReference type="PANTHER" id="PTHR11453">
    <property type="entry name" value="ANION EXCHANGE PROTEIN"/>
    <property type="match status" value="1"/>
</dbReference>
<dbReference type="Gene3D" id="1.10.287.570">
    <property type="entry name" value="Helical hairpin bin"/>
    <property type="match status" value="1"/>
</dbReference>
<dbReference type="AlphaFoldDB" id="A0A8D3ALN6"/>
<dbReference type="PANTHER" id="PTHR11453:SF20">
    <property type="entry name" value="ELECTROGENIC SODIUM BICARBONATE COTRANSPORTER 4"/>
    <property type="match status" value="1"/>
</dbReference>
<feature type="region of interest" description="Disordered" evidence="14">
    <location>
        <begin position="1050"/>
        <end position="1069"/>
    </location>
</feature>
<evidence type="ECO:0000256" key="3">
    <source>
        <dbReference type="ARBA" id="ARBA00022448"/>
    </source>
</evidence>
<keyword evidence="8 13" id="KW-0406">Ion transport</keyword>
<evidence type="ECO:0000256" key="4">
    <source>
        <dbReference type="ARBA" id="ARBA00022475"/>
    </source>
</evidence>
<dbReference type="GO" id="GO:0051453">
    <property type="term" value="P:regulation of intracellular pH"/>
    <property type="evidence" value="ECO:0007669"/>
    <property type="project" value="TreeGrafter"/>
</dbReference>
<evidence type="ECO:0000259" key="16">
    <source>
        <dbReference type="Pfam" id="PF07565"/>
    </source>
</evidence>
<organism evidence="17 18">
    <name type="scientific">Scophthalmus maximus</name>
    <name type="common">Turbot</name>
    <name type="synonym">Psetta maxima</name>
    <dbReference type="NCBI Taxonomy" id="52904"/>
    <lineage>
        <taxon>Eukaryota</taxon>
        <taxon>Metazoa</taxon>
        <taxon>Chordata</taxon>
        <taxon>Craniata</taxon>
        <taxon>Vertebrata</taxon>
        <taxon>Euteleostomi</taxon>
        <taxon>Actinopterygii</taxon>
        <taxon>Neopterygii</taxon>
        <taxon>Teleostei</taxon>
        <taxon>Neoteleostei</taxon>
        <taxon>Acanthomorphata</taxon>
        <taxon>Carangaria</taxon>
        <taxon>Pleuronectiformes</taxon>
        <taxon>Pleuronectoidei</taxon>
        <taxon>Scophthalmidae</taxon>
        <taxon>Scophthalmus</taxon>
    </lineage>
</organism>
<feature type="region of interest" description="Disordered" evidence="14">
    <location>
        <begin position="961"/>
        <end position="1012"/>
    </location>
</feature>
<dbReference type="Gene3D" id="3.40.930.10">
    <property type="entry name" value="Mannitol-specific EII, Chain A"/>
    <property type="match status" value="1"/>
</dbReference>
<accession>A0A8D3ALN6</accession>
<feature type="transmembrane region" description="Helical" evidence="13">
    <location>
        <begin position="768"/>
        <end position="792"/>
    </location>
</feature>
<feature type="compositionally biased region" description="Basic and acidic residues" evidence="14">
    <location>
        <begin position="1054"/>
        <end position="1069"/>
    </location>
</feature>
<feature type="domain" description="Bicarbonate transporter-like transmembrane" evidence="15">
    <location>
        <begin position="403"/>
        <end position="956"/>
    </location>
</feature>
<dbReference type="InterPro" id="IPR003024">
    <property type="entry name" value="Na/HCO3_transpt"/>
</dbReference>
<feature type="transmembrane region" description="Helical" evidence="13">
    <location>
        <begin position="517"/>
        <end position="538"/>
    </location>
</feature>
<keyword evidence="4" id="KW-1003">Cell membrane</keyword>
<feature type="region of interest" description="Disordered" evidence="14">
    <location>
        <begin position="151"/>
        <end position="189"/>
    </location>
</feature>
<proteinExistence type="inferred from homology"/>
<dbReference type="GeneTree" id="ENSGT00940000157488"/>
<dbReference type="InterPro" id="IPR016152">
    <property type="entry name" value="PTrfase/Anion_transptr"/>
</dbReference>
<comment type="caution">
    <text evidence="13">Lacks conserved residue(s) required for the propagation of feature annotation.</text>
</comment>
<comment type="catalytic activity">
    <reaction evidence="12">
        <text>2 hydrogencarbonate(out) + Na(+)(out) = 2 hydrogencarbonate(in) + Na(+)(in)</text>
        <dbReference type="Rhea" id="RHEA:72215"/>
        <dbReference type="ChEBI" id="CHEBI:17544"/>
        <dbReference type="ChEBI" id="CHEBI:29101"/>
    </reaction>
</comment>